<comment type="caution">
    <text evidence="1">The sequence shown here is derived from an EMBL/GenBank/DDBJ whole genome shotgun (WGS) entry which is preliminary data.</text>
</comment>
<gene>
    <name evidence="1" type="ORF">HB759_00545</name>
</gene>
<name>A0A7X0TJP4_9LIST</name>
<accession>A0A7X0TJP4</accession>
<proteinExistence type="predicted"/>
<keyword evidence="1" id="KW-0548">Nucleotidyltransferase</keyword>
<dbReference type="SUPFAM" id="SSF81301">
    <property type="entry name" value="Nucleotidyltransferase"/>
    <property type="match status" value="1"/>
</dbReference>
<reference evidence="1 2" key="1">
    <citation type="submission" date="2020-03" db="EMBL/GenBank/DDBJ databases">
        <title>Soil Listeria distribution.</title>
        <authorList>
            <person name="Liao J."/>
            <person name="Wiedmann M."/>
        </authorList>
    </citation>
    <scope>NUCLEOTIDE SEQUENCE [LARGE SCALE GENOMIC DNA]</scope>
    <source>
        <strain evidence="1 2">FSL L7-1833</strain>
    </source>
</reference>
<sequence length="272" mass="31440">MLLNDMLMRIISWGERKAEVRALVLEGSYAKEEGVDDLSDLDINIWFEGALTFGQGTQWLEVIGAVLIETPLTMTTPAGEVLTQLVIFENGVKVDFSFWPVEMLEKPFPYYEKLQVLVDKDDYARKINCCITKSEKLPLPEARFQKLVNEFWFELHYVAKFLKRGEVWFVQGIQAGIRENYFLPLFEECARIEGVKTSFSGRQIEKWLPSVFVKRLPCLFAGYDVADGWQVMWEEIALFEEVSLFVARNRDFDLPVAKIEGMKALLKQIQEA</sequence>
<dbReference type="Gene3D" id="1.20.120.330">
    <property type="entry name" value="Nucleotidyltransferases domain 2"/>
    <property type="match status" value="1"/>
</dbReference>
<dbReference type="SUPFAM" id="SSF81631">
    <property type="entry name" value="PAP/OAS1 substrate-binding domain"/>
    <property type="match status" value="1"/>
</dbReference>
<dbReference type="GO" id="GO:0016779">
    <property type="term" value="F:nucleotidyltransferase activity"/>
    <property type="evidence" value="ECO:0007669"/>
    <property type="project" value="UniProtKB-KW"/>
</dbReference>
<protein>
    <submittedName>
        <fullName evidence="1">Aminoglycoside 6-adenylyltransferase</fullName>
    </submittedName>
</protein>
<dbReference type="RefSeq" id="WP_185351267.1">
    <property type="nucleotide sequence ID" value="NZ_JAARNB010000001.1"/>
</dbReference>
<dbReference type="InterPro" id="IPR043519">
    <property type="entry name" value="NT_sf"/>
</dbReference>
<dbReference type="Pfam" id="PF04439">
    <property type="entry name" value="Adenyl_transf"/>
    <property type="match status" value="1"/>
</dbReference>
<dbReference type="Gene3D" id="3.30.460.10">
    <property type="entry name" value="Beta Polymerase, domain 2"/>
    <property type="match status" value="1"/>
</dbReference>
<dbReference type="AlphaFoldDB" id="A0A7X0TJP4"/>
<dbReference type="Proteomes" id="UP000532866">
    <property type="component" value="Unassembled WGS sequence"/>
</dbReference>
<evidence type="ECO:0000313" key="1">
    <source>
        <dbReference type="EMBL" id="MBC1330423.1"/>
    </source>
</evidence>
<dbReference type="EMBL" id="JAAROL010000001">
    <property type="protein sequence ID" value="MBC1330423.1"/>
    <property type="molecule type" value="Genomic_DNA"/>
</dbReference>
<dbReference type="InterPro" id="IPR007530">
    <property type="entry name" value="Aminoglycoside_adenylylTfrase"/>
</dbReference>
<evidence type="ECO:0000313" key="2">
    <source>
        <dbReference type="Proteomes" id="UP000532866"/>
    </source>
</evidence>
<keyword evidence="1" id="KW-0808">Transferase</keyword>
<organism evidence="1 2">
    <name type="scientific">Listeria booriae</name>
    <dbReference type="NCBI Taxonomy" id="1552123"/>
    <lineage>
        <taxon>Bacteria</taxon>
        <taxon>Bacillati</taxon>
        <taxon>Bacillota</taxon>
        <taxon>Bacilli</taxon>
        <taxon>Bacillales</taxon>
        <taxon>Listeriaceae</taxon>
        <taxon>Listeria</taxon>
    </lineage>
</organism>